<dbReference type="Proteomes" id="UP000320914">
    <property type="component" value="Unassembled WGS sequence"/>
</dbReference>
<sequence>MINRGGPEDSEPYPDAWIVEQHAYLSTLENGSRIGNEYFQSDKIFRKTWPGGASCRLLHTRVEVGFC</sequence>
<gene>
    <name evidence="1" type="ORF">EAH74_23035</name>
</gene>
<comment type="caution">
    <text evidence="1">The sequence shown here is derived from an EMBL/GenBank/DDBJ whole genome shotgun (WGS) entry which is preliminary data.</text>
</comment>
<organism evidence="1 2">
    <name type="scientific">Pseudomonas mandelii</name>
    <dbReference type="NCBI Taxonomy" id="75612"/>
    <lineage>
        <taxon>Bacteria</taxon>
        <taxon>Pseudomonadati</taxon>
        <taxon>Pseudomonadota</taxon>
        <taxon>Gammaproteobacteria</taxon>
        <taxon>Pseudomonadales</taxon>
        <taxon>Pseudomonadaceae</taxon>
        <taxon>Pseudomonas</taxon>
    </lineage>
</organism>
<name>A0A502I3X3_9PSED</name>
<evidence type="ECO:0000313" key="2">
    <source>
        <dbReference type="Proteomes" id="UP000320914"/>
    </source>
</evidence>
<protein>
    <submittedName>
        <fullName evidence="1">Uncharacterized protein</fullName>
    </submittedName>
</protein>
<accession>A0A502I3X3</accession>
<dbReference type="EMBL" id="RCZA01000010">
    <property type="protein sequence ID" value="TPG80098.1"/>
    <property type="molecule type" value="Genomic_DNA"/>
</dbReference>
<dbReference type="AlphaFoldDB" id="A0A502I3X3"/>
<reference evidence="1 2" key="1">
    <citation type="journal article" date="2019" name="Environ. Microbiol.">
        <title>Species interactions and distinct microbial communities in high Arctic permafrost affected cryosols are associated with the CH4 and CO2 gas fluxes.</title>
        <authorList>
            <person name="Altshuler I."/>
            <person name="Hamel J."/>
            <person name="Turney S."/>
            <person name="Magnuson E."/>
            <person name="Levesque R."/>
            <person name="Greer C."/>
            <person name="Whyte L.G."/>
        </authorList>
    </citation>
    <scope>NUCLEOTIDE SEQUENCE [LARGE SCALE GENOMIC DNA]</scope>
    <source>
        <strain evidence="1 2">OWC5</strain>
    </source>
</reference>
<proteinExistence type="predicted"/>
<evidence type="ECO:0000313" key="1">
    <source>
        <dbReference type="EMBL" id="TPG80098.1"/>
    </source>
</evidence>